<dbReference type="Proteomes" id="UP000634136">
    <property type="component" value="Unassembled WGS sequence"/>
</dbReference>
<reference evidence="1" key="1">
    <citation type="submission" date="2020-09" db="EMBL/GenBank/DDBJ databases">
        <title>Genome-Enabled Discovery of Anthraquinone Biosynthesis in Senna tora.</title>
        <authorList>
            <person name="Kang S.-H."/>
            <person name="Pandey R.P."/>
            <person name="Lee C.-M."/>
            <person name="Sim J.-S."/>
            <person name="Jeong J.-T."/>
            <person name="Choi B.-S."/>
            <person name="Jung M."/>
            <person name="Ginzburg D."/>
            <person name="Zhao K."/>
            <person name="Won S.Y."/>
            <person name="Oh T.-J."/>
            <person name="Yu Y."/>
            <person name="Kim N.-H."/>
            <person name="Lee O.R."/>
            <person name="Lee T.-H."/>
            <person name="Bashyal P."/>
            <person name="Kim T.-S."/>
            <person name="Lee W.-H."/>
            <person name="Kawkins C."/>
            <person name="Kim C.-K."/>
            <person name="Kim J.S."/>
            <person name="Ahn B.O."/>
            <person name="Rhee S.Y."/>
            <person name="Sohng J.K."/>
        </authorList>
    </citation>
    <scope>NUCLEOTIDE SEQUENCE</scope>
    <source>
        <tissue evidence="1">Leaf</tissue>
    </source>
</reference>
<accession>A0A834TSM9</accession>
<keyword evidence="2" id="KW-1185">Reference proteome</keyword>
<organism evidence="1 2">
    <name type="scientific">Senna tora</name>
    <dbReference type="NCBI Taxonomy" id="362788"/>
    <lineage>
        <taxon>Eukaryota</taxon>
        <taxon>Viridiplantae</taxon>
        <taxon>Streptophyta</taxon>
        <taxon>Embryophyta</taxon>
        <taxon>Tracheophyta</taxon>
        <taxon>Spermatophyta</taxon>
        <taxon>Magnoliopsida</taxon>
        <taxon>eudicotyledons</taxon>
        <taxon>Gunneridae</taxon>
        <taxon>Pentapetalae</taxon>
        <taxon>rosids</taxon>
        <taxon>fabids</taxon>
        <taxon>Fabales</taxon>
        <taxon>Fabaceae</taxon>
        <taxon>Caesalpinioideae</taxon>
        <taxon>Cassia clade</taxon>
        <taxon>Senna</taxon>
    </lineage>
</organism>
<evidence type="ECO:0000313" key="1">
    <source>
        <dbReference type="EMBL" id="KAF7826166.1"/>
    </source>
</evidence>
<comment type="caution">
    <text evidence="1">The sequence shown here is derived from an EMBL/GenBank/DDBJ whole genome shotgun (WGS) entry which is preliminary data.</text>
</comment>
<proteinExistence type="predicted"/>
<evidence type="ECO:0000313" key="2">
    <source>
        <dbReference type="Proteomes" id="UP000634136"/>
    </source>
</evidence>
<gene>
    <name evidence="1" type="ORF">G2W53_017330</name>
</gene>
<protein>
    <submittedName>
        <fullName evidence="1">Uncharacterized protein</fullName>
    </submittedName>
</protein>
<name>A0A834TSM9_9FABA</name>
<dbReference type="AlphaFoldDB" id="A0A834TSM9"/>
<dbReference type="EMBL" id="JAAIUW010000006">
    <property type="protein sequence ID" value="KAF7826166.1"/>
    <property type="molecule type" value="Genomic_DNA"/>
</dbReference>
<sequence>MDLKPPHNQNQHILALLQSKVLHTSQGPEEESQFDLKVSS</sequence>